<dbReference type="Gene3D" id="3.30.70.270">
    <property type="match status" value="1"/>
</dbReference>
<accession>A0A0S4QU02</accession>
<dbReference type="CDD" id="cd01949">
    <property type="entry name" value="GGDEF"/>
    <property type="match status" value="1"/>
</dbReference>
<dbReference type="Pfam" id="PF00990">
    <property type="entry name" value="GGDEF"/>
    <property type="match status" value="1"/>
</dbReference>
<dbReference type="PROSITE" id="PS50887">
    <property type="entry name" value="GGDEF"/>
    <property type="match status" value="1"/>
</dbReference>
<feature type="transmembrane region" description="Helical" evidence="2">
    <location>
        <begin position="98"/>
        <end position="118"/>
    </location>
</feature>
<reference evidence="5" key="1">
    <citation type="submission" date="2015-11" db="EMBL/GenBank/DDBJ databases">
        <authorList>
            <person name="Varghese N."/>
        </authorList>
    </citation>
    <scope>NUCLEOTIDE SEQUENCE [LARGE SCALE GENOMIC DNA]</scope>
    <source>
        <strain evidence="5">DSM 45899</strain>
    </source>
</reference>
<keyword evidence="2" id="KW-0812">Transmembrane</keyword>
<feature type="transmembrane region" description="Helical" evidence="2">
    <location>
        <begin position="195"/>
        <end position="215"/>
    </location>
</feature>
<dbReference type="GO" id="GO:0043709">
    <property type="term" value="P:cell adhesion involved in single-species biofilm formation"/>
    <property type="evidence" value="ECO:0007669"/>
    <property type="project" value="TreeGrafter"/>
</dbReference>
<organism evidence="4 5">
    <name type="scientific">Parafrankia irregularis</name>
    <dbReference type="NCBI Taxonomy" id="795642"/>
    <lineage>
        <taxon>Bacteria</taxon>
        <taxon>Bacillati</taxon>
        <taxon>Actinomycetota</taxon>
        <taxon>Actinomycetes</taxon>
        <taxon>Frankiales</taxon>
        <taxon>Frankiaceae</taxon>
        <taxon>Parafrankia</taxon>
    </lineage>
</organism>
<feature type="transmembrane region" description="Helical" evidence="2">
    <location>
        <begin position="38"/>
        <end position="55"/>
    </location>
</feature>
<dbReference type="InterPro" id="IPR050469">
    <property type="entry name" value="Diguanylate_Cyclase"/>
</dbReference>
<feature type="compositionally biased region" description="Basic and acidic residues" evidence="1">
    <location>
        <begin position="447"/>
        <end position="456"/>
    </location>
</feature>
<dbReference type="SMART" id="SM00267">
    <property type="entry name" value="GGDEF"/>
    <property type="match status" value="1"/>
</dbReference>
<feature type="transmembrane region" description="Helical" evidence="2">
    <location>
        <begin position="67"/>
        <end position="86"/>
    </location>
</feature>
<evidence type="ECO:0000313" key="4">
    <source>
        <dbReference type="EMBL" id="CUU58607.1"/>
    </source>
</evidence>
<keyword evidence="2" id="KW-0472">Membrane</keyword>
<feature type="transmembrane region" description="Helical" evidence="2">
    <location>
        <begin position="170"/>
        <end position="188"/>
    </location>
</feature>
<dbReference type="InterPro" id="IPR029787">
    <property type="entry name" value="Nucleotide_cyclase"/>
</dbReference>
<dbReference type="InterPro" id="IPR043128">
    <property type="entry name" value="Rev_trsase/Diguanyl_cyclase"/>
</dbReference>
<feature type="transmembrane region" description="Helical" evidence="2">
    <location>
        <begin position="268"/>
        <end position="287"/>
    </location>
</feature>
<dbReference type="EMBL" id="FAOZ01000020">
    <property type="protein sequence ID" value="CUU58607.1"/>
    <property type="molecule type" value="Genomic_DNA"/>
</dbReference>
<dbReference type="FunFam" id="3.30.70.270:FF:000001">
    <property type="entry name" value="Diguanylate cyclase domain protein"/>
    <property type="match status" value="1"/>
</dbReference>
<gene>
    <name evidence="4" type="ORF">Ga0074812_120106</name>
</gene>
<evidence type="ECO:0000313" key="5">
    <source>
        <dbReference type="Proteomes" id="UP000198802"/>
    </source>
</evidence>
<sequence>MRPSSDRRRALALGGGIGLLIVFWALSAAGTLPTGRTAVELVAGVCATVAVCVGVRRNRPAATLPWWLFAAAQATATLGDSLLYGIGNLLDRHRFPGLWDVCYLAQYPLLVAGVVVLARRRGLPGGLTDVLDSATIGVAGALVAWVYVIAPGLSAEHSSSSSFATRVTALAYAASFPALFAAGLLLVLDRGRRGPAGYLLLSHLSAVLAASLLYLPRQIDGTDQNGGGAQLVALLGALGLGGAALHPSMRELTSTRKRSTAVLSTSRLLALTAAALVAPIVLTVQSVRGETDGLVVVAVSSGAMFVLIIFRMAGLVADQHQAAITDGLTGVHTRRHLDGELSAAVDRALREGHRLGLFLIDVDHFKSINDRFGHPVGDDVLVEVARRLRAATRPGDVLGRYGGEEFAVLVTDLPEIDLAAVGERLRRQVCATPIRVGTRSPGGHLDPPGRRTDPPRPGDGPRPAGEQLVAVTVSVGAAAIPTHAADTFGLVAAADSALYAAKSAGRDQVAVSGTIGAPAGGDQLAVSGAAEAL</sequence>
<evidence type="ECO:0000256" key="2">
    <source>
        <dbReference type="SAM" id="Phobius"/>
    </source>
</evidence>
<keyword evidence="5" id="KW-1185">Reference proteome</keyword>
<feature type="transmembrane region" description="Helical" evidence="2">
    <location>
        <begin position="227"/>
        <end position="247"/>
    </location>
</feature>
<dbReference type="Proteomes" id="UP000198802">
    <property type="component" value="Unassembled WGS sequence"/>
</dbReference>
<dbReference type="InterPro" id="IPR000160">
    <property type="entry name" value="GGDEF_dom"/>
</dbReference>
<feature type="domain" description="GGDEF" evidence="3">
    <location>
        <begin position="353"/>
        <end position="514"/>
    </location>
</feature>
<feature type="transmembrane region" description="Helical" evidence="2">
    <location>
        <begin position="293"/>
        <end position="310"/>
    </location>
</feature>
<feature type="transmembrane region" description="Helical" evidence="2">
    <location>
        <begin position="130"/>
        <end position="150"/>
    </location>
</feature>
<proteinExistence type="predicted"/>
<dbReference type="NCBIfam" id="TIGR00254">
    <property type="entry name" value="GGDEF"/>
    <property type="match status" value="1"/>
</dbReference>
<dbReference type="GO" id="GO:0052621">
    <property type="term" value="F:diguanylate cyclase activity"/>
    <property type="evidence" value="ECO:0007669"/>
    <property type="project" value="TreeGrafter"/>
</dbReference>
<dbReference type="PANTHER" id="PTHR45138">
    <property type="entry name" value="REGULATORY COMPONENTS OF SENSORY TRANSDUCTION SYSTEM"/>
    <property type="match status" value="1"/>
</dbReference>
<dbReference type="GO" id="GO:0005886">
    <property type="term" value="C:plasma membrane"/>
    <property type="evidence" value="ECO:0007669"/>
    <property type="project" value="TreeGrafter"/>
</dbReference>
<protein>
    <submittedName>
        <fullName evidence="4">Diguanylate cyclase (GGDEF) domain-containing protein</fullName>
    </submittedName>
</protein>
<feature type="region of interest" description="Disordered" evidence="1">
    <location>
        <begin position="432"/>
        <end position="465"/>
    </location>
</feature>
<evidence type="ECO:0000259" key="3">
    <source>
        <dbReference type="PROSITE" id="PS50887"/>
    </source>
</evidence>
<dbReference type="SUPFAM" id="SSF55073">
    <property type="entry name" value="Nucleotide cyclase"/>
    <property type="match status" value="1"/>
</dbReference>
<evidence type="ECO:0000256" key="1">
    <source>
        <dbReference type="SAM" id="MobiDB-lite"/>
    </source>
</evidence>
<name>A0A0S4QU02_9ACTN</name>
<dbReference type="PANTHER" id="PTHR45138:SF9">
    <property type="entry name" value="DIGUANYLATE CYCLASE DGCM-RELATED"/>
    <property type="match status" value="1"/>
</dbReference>
<dbReference type="AlphaFoldDB" id="A0A0S4QU02"/>
<keyword evidence="2" id="KW-1133">Transmembrane helix</keyword>
<dbReference type="GO" id="GO:1902201">
    <property type="term" value="P:negative regulation of bacterial-type flagellum-dependent cell motility"/>
    <property type="evidence" value="ECO:0007669"/>
    <property type="project" value="TreeGrafter"/>
</dbReference>